<protein>
    <submittedName>
        <fullName evidence="1">Uncharacterized protein</fullName>
    </submittedName>
</protein>
<organism evidence="1 2">
    <name type="scientific">Trichonephila clavata</name>
    <name type="common">Joro spider</name>
    <name type="synonym">Nephila clavata</name>
    <dbReference type="NCBI Taxonomy" id="2740835"/>
    <lineage>
        <taxon>Eukaryota</taxon>
        <taxon>Metazoa</taxon>
        <taxon>Ecdysozoa</taxon>
        <taxon>Arthropoda</taxon>
        <taxon>Chelicerata</taxon>
        <taxon>Arachnida</taxon>
        <taxon>Araneae</taxon>
        <taxon>Araneomorphae</taxon>
        <taxon>Entelegynae</taxon>
        <taxon>Araneoidea</taxon>
        <taxon>Nephilidae</taxon>
        <taxon>Trichonephila</taxon>
    </lineage>
</organism>
<evidence type="ECO:0000313" key="1">
    <source>
        <dbReference type="EMBL" id="GFR15028.1"/>
    </source>
</evidence>
<evidence type="ECO:0000313" key="2">
    <source>
        <dbReference type="Proteomes" id="UP000887116"/>
    </source>
</evidence>
<sequence length="84" mass="9806">MWKRVLTLHNESIEYPVPYGWWCYLNRSKPSHECNDQTFSGTHGHTGLKLVLNWSLRSSQSDTGLRVASYARRQILMRSILPET</sequence>
<name>A0A8X6H125_TRICU</name>
<proteinExistence type="predicted"/>
<gene>
    <name evidence="1" type="ORF">TNCT_372641</name>
</gene>
<dbReference type="AlphaFoldDB" id="A0A8X6H125"/>
<comment type="caution">
    <text evidence="1">The sequence shown here is derived from an EMBL/GenBank/DDBJ whole genome shotgun (WGS) entry which is preliminary data.</text>
</comment>
<keyword evidence="2" id="KW-1185">Reference proteome</keyword>
<dbReference type="EMBL" id="BMAO01017343">
    <property type="protein sequence ID" value="GFR15028.1"/>
    <property type="molecule type" value="Genomic_DNA"/>
</dbReference>
<reference evidence="1" key="1">
    <citation type="submission" date="2020-07" db="EMBL/GenBank/DDBJ databases">
        <title>Multicomponent nature underlies the extraordinary mechanical properties of spider dragline silk.</title>
        <authorList>
            <person name="Kono N."/>
            <person name="Nakamura H."/>
            <person name="Mori M."/>
            <person name="Yoshida Y."/>
            <person name="Ohtoshi R."/>
            <person name="Malay A.D."/>
            <person name="Moran D.A.P."/>
            <person name="Tomita M."/>
            <person name="Numata K."/>
            <person name="Arakawa K."/>
        </authorList>
    </citation>
    <scope>NUCLEOTIDE SEQUENCE</scope>
</reference>
<dbReference type="Proteomes" id="UP000887116">
    <property type="component" value="Unassembled WGS sequence"/>
</dbReference>
<accession>A0A8X6H125</accession>